<dbReference type="EnsemblPlants" id="OMERI09G04220.1">
    <property type="protein sequence ID" value="OMERI09G04220.1"/>
    <property type="gene ID" value="OMERI09G04220"/>
</dbReference>
<reference evidence="1" key="1">
    <citation type="submission" date="2015-04" db="UniProtKB">
        <authorList>
            <consortium name="EnsemblPlants"/>
        </authorList>
    </citation>
    <scope>IDENTIFICATION</scope>
</reference>
<protein>
    <submittedName>
        <fullName evidence="1">Uncharacterized protein</fullName>
    </submittedName>
</protein>
<keyword evidence="2" id="KW-1185">Reference proteome</keyword>
<dbReference type="Gramene" id="OMERI09G04220.1">
    <property type="protein sequence ID" value="OMERI09G04220.1"/>
    <property type="gene ID" value="OMERI09G04220"/>
</dbReference>
<evidence type="ECO:0000313" key="1">
    <source>
        <dbReference type="EnsemblPlants" id="OMERI09G04220.1"/>
    </source>
</evidence>
<dbReference type="HOGENOM" id="CLU_2626008_0_0_1"/>
<name>A0A0E0EQP9_9ORYZ</name>
<reference evidence="1" key="2">
    <citation type="submission" date="2018-05" db="EMBL/GenBank/DDBJ databases">
        <title>OmerRS3 (Oryza meridionalis Reference Sequence Version 3).</title>
        <authorList>
            <person name="Zhang J."/>
            <person name="Kudrna D."/>
            <person name="Lee S."/>
            <person name="Talag J."/>
            <person name="Welchert J."/>
            <person name="Wing R.A."/>
        </authorList>
    </citation>
    <scope>NUCLEOTIDE SEQUENCE [LARGE SCALE GENOMIC DNA]</scope>
    <source>
        <strain evidence="1">cv. OR44</strain>
    </source>
</reference>
<sequence>MPRNSERNDLGLGCMMEKIVRNKYAACSIVSRMPSNTGTGHISGSPQGSENGRKHALKANDGVGLLIIGPRVYSQALISIRC</sequence>
<dbReference type="AlphaFoldDB" id="A0A0E0EQP9"/>
<organism evidence="1">
    <name type="scientific">Oryza meridionalis</name>
    <dbReference type="NCBI Taxonomy" id="40149"/>
    <lineage>
        <taxon>Eukaryota</taxon>
        <taxon>Viridiplantae</taxon>
        <taxon>Streptophyta</taxon>
        <taxon>Embryophyta</taxon>
        <taxon>Tracheophyta</taxon>
        <taxon>Spermatophyta</taxon>
        <taxon>Magnoliopsida</taxon>
        <taxon>Liliopsida</taxon>
        <taxon>Poales</taxon>
        <taxon>Poaceae</taxon>
        <taxon>BOP clade</taxon>
        <taxon>Oryzoideae</taxon>
        <taxon>Oryzeae</taxon>
        <taxon>Oryzinae</taxon>
        <taxon>Oryza</taxon>
    </lineage>
</organism>
<accession>A0A0E0EQP9</accession>
<dbReference type="Proteomes" id="UP000008021">
    <property type="component" value="Chromosome 9"/>
</dbReference>
<proteinExistence type="predicted"/>
<evidence type="ECO:0000313" key="2">
    <source>
        <dbReference type="Proteomes" id="UP000008021"/>
    </source>
</evidence>